<feature type="compositionally biased region" description="Basic and acidic residues" evidence="1">
    <location>
        <begin position="182"/>
        <end position="191"/>
    </location>
</feature>
<feature type="compositionally biased region" description="Basic and acidic residues" evidence="1">
    <location>
        <begin position="17"/>
        <end position="27"/>
    </location>
</feature>
<evidence type="ECO:0000313" key="2">
    <source>
        <dbReference type="EMBL" id="KYM92486.1"/>
    </source>
</evidence>
<reference evidence="2 3" key="1">
    <citation type="submission" date="2015-09" db="EMBL/GenBank/DDBJ databases">
        <title>Atta colombica WGS genome.</title>
        <authorList>
            <person name="Nygaard S."/>
            <person name="Hu H."/>
            <person name="Boomsma J."/>
            <person name="Zhang G."/>
        </authorList>
    </citation>
    <scope>NUCLEOTIDE SEQUENCE [LARGE SCALE GENOMIC DNA]</scope>
    <source>
        <strain evidence="2">Treedump-2</strain>
        <tissue evidence="2">Whole body</tissue>
    </source>
</reference>
<evidence type="ECO:0000256" key="1">
    <source>
        <dbReference type="SAM" id="MobiDB-lite"/>
    </source>
</evidence>
<keyword evidence="3" id="KW-1185">Reference proteome</keyword>
<gene>
    <name evidence="2" type="ORF">ALC53_00941</name>
</gene>
<evidence type="ECO:0000313" key="3">
    <source>
        <dbReference type="Proteomes" id="UP000078540"/>
    </source>
</evidence>
<sequence>MIKREGPTRNHRMRKRKIEERERERERGGKRRRVKERDREKVARRERPLPPISLPRQIAHDVPLMKRSTKPASPSSDSGRRDSSRGKEGRGEGVGGRGEGFREVTRTHLACRRRGALVYTPFVFVPMVAKLSSSYEKVESWRPMIFSSSFSLSSMSLAKTLTVVVDRFEGYGVIKRLFKRDREESRGEKERNRSRRLQLHNLRTNI</sequence>
<feature type="compositionally biased region" description="Basic and acidic residues" evidence="1">
    <location>
        <begin position="78"/>
        <end position="91"/>
    </location>
</feature>
<feature type="compositionally biased region" description="Basic and acidic residues" evidence="1">
    <location>
        <begin position="35"/>
        <end position="48"/>
    </location>
</feature>
<dbReference type="Proteomes" id="UP000078540">
    <property type="component" value="Unassembled WGS sequence"/>
</dbReference>
<dbReference type="EMBL" id="KQ976401">
    <property type="protein sequence ID" value="KYM92486.1"/>
    <property type="molecule type" value="Genomic_DNA"/>
</dbReference>
<dbReference type="AlphaFoldDB" id="A0A195BWZ8"/>
<protein>
    <submittedName>
        <fullName evidence="2">Uncharacterized protein</fullName>
    </submittedName>
</protein>
<feature type="region of interest" description="Disordered" evidence="1">
    <location>
        <begin position="182"/>
        <end position="206"/>
    </location>
</feature>
<organism evidence="2 3">
    <name type="scientific">Atta colombica</name>
    <dbReference type="NCBI Taxonomy" id="520822"/>
    <lineage>
        <taxon>Eukaryota</taxon>
        <taxon>Metazoa</taxon>
        <taxon>Ecdysozoa</taxon>
        <taxon>Arthropoda</taxon>
        <taxon>Hexapoda</taxon>
        <taxon>Insecta</taxon>
        <taxon>Pterygota</taxon>
        <taxon>Neoptera</taxon>
        <taxon>Endopterygota</taxon>
        <taxon>Hymenoptera</taxon>
        <taxon>Apocrita</taxon>
        <taxon>Aculeata</taxon>
        <taxon>Formicoidea</taxon>
        <taxon>Formicidae</taxon>
        <taxon>Myrmicinae</taxon>
        <taxon>Atta</taxon>
    </lineage>
</organism>
<accession>A0A195BWZ8</accession>
<proteinExistence type="predicted"/>
<feature type="region of interest" description="Disordered" evidence="1">
    <location>
        <begin position="1"/>
        <end position="100"/>
    </location>
</feature>
<name>A0A195BWZ8_9HYME</name>